<evidence type="ECO:0000256" key="1">
    <source>
        <dbReference type="SAM" id="MobiDB-lite"/>
    </source>
</evidence>
<dbReference type="AlphaFoldDB" id="A0AAD9IMA2"/>
<organism evidence="2 3">
    <name type="scientific">Prototheca wickerhamii</name>
    <dbReference type="NCBI Taxonomy" id="3111"/>
    <lineage>
        <taxon>Eukaryota</taxon>
        <taxon>Viridiplantae</taxon>
        <taxon>Chlorophyta</taxon>
        <taxon>core chlorophytes</taxon>
        <taxon>Trebouxiophyceae</taxon>
        <taxon>Chlorellales</taxon>
        <taxon>Chlorellaceae</taxon>
        <taxon>Prototheca</taxon>
    </lineage>
</organism>
<feature type="compositionally biased region" description="Polar residues" evidence="1">
    <location>
        <begin position="39"/>
        <end position="51"/>
    </location>
</feature>
<keyword evidence="3" id="KW-1185">Reference proteome</keyword>
<feature type="compositionally biased region" description="Basic and acidic residues" evidence="1">
    <location>
        <begin position="26"/>
        <end position="37"/>
    </location>
</feature>
<evidence type="ECO:0000313" key="3">
    <source>
        <dbReference type="Proteomes" id="UP001255856"/>
    </source>
</evidence>
<feature type="region of interest" description="Disordered" evidence="1">
    <location>
        <begin position="14"/>
        <end position="85"/>
    </location>
</feature>
<gene>
    <name evidence="2" type="ORF">QBZ16_002325</name>
</gene>
<dbReference type="Gene3D" id="1.25.40.10">
    <property type="entry name" value="Tetratricopeptide repeat domain"/>
    <property type="match status" value="2"/>
</dbReference>
<name>A0AAD9IMA2_PROWI</name>
<reference evidence="2" key="1">
    <citation type="submission" date="2021-01" db="EMBL/GenBank/DDBJ databases">
        <authorList>
            <person name="Eckstrom K.M.E."/>
        </authorList>
    </citation>
    <scope>NUCLEOTIDE SEQUENCE</scope>
    <source>
        <strain evidence="2">UVCC 0001</strain>
    </source>
</reference>
<dbReference type="Proteomes" id="UP001255856">
    <property type="component" value="Unassembled WGS sequence"/>
</dbReference>
<accession>A0AAD9IMA2</accession>
<comment type="caution">
    <text evidence="2">The sequence shown here is derived from an EMBL/GenBank/DDBJ whole genome shotgun (WGS) entry which is preliminary data.</text>
</comment>
<sequence>MAVPRASFAEAYVAPLAEEGNLSVDEGPKAAESHETEPTSETKSFAFTTPGSGVARRARNGRPGSKSGGKSQPPRTSPSPVGMEWSPLANLLSEEVAARLHFGATPVKSAAQEAEAKGSTPASVESLRFAAGIAGAAGPFVFGAASAGDDKAARARRGNTGAPAAAWPAHPTRAPSKTAKTAEKLRREGNAAFGQRRWSEAQAVYSQAVDLILSEPGDPSLQPVVASLLANRAATWLSLGQPHNAVKDCHLGLKQHPNNVRCGVRLATCHLRLGDFPAAFAALLDLQCPPFEVPDPSIEAKRAEILTCCQQLSSILRSLAQPREIPADVLEAFFGLPPAELGSSDEVDSDKALQAAVDGLQASVPHSRVLLACRAACQLRLGRAGEAGRLARQAVVGFGKEVEEPGAEEWRAWLLAEAAHASGELEEAVSCLDDLERLLGANREAGRDAEVEAHDSNSGPSPSTERALLRAVLGWSSAPAAVAAPLRESLQLKREGNELVGARRYEDAAAAYSRALRLELPARGAAVLFCNRAAAWLGARQLALAVADAARAACLAPGYAKAHSRLAAALEAVRRPEQAAEALERALRCAGLGEAERREYRDRLGALKRARHALRGRAPAPDHYALLGLERGCSNDALLHSVRVAAALPREGAAGPGALPPETGAALSEAATWLFKCLGEASDTLCDAALRRELDAELFPTPAYHAFGGDDDLRWRPERYGSFGPSFGSTWNAQPWDFYEDTHRQRRERSWNGVFGRR</sequence>
<dbReference type="InterPro" id="IPR019734">
    <property type="entry name" value="TPR_rpt"/>
</dbReference>
<dbReference type="PANTHER" id="PTHR44200:SF1">
    <property type="entry name" value="DNAJ HOMOLOG SUBFAMILY C MEMBER 7"/>
    <property type="match status" value="1"/>
</dbReference>
<dbReference type="SMART" id="SM00028">
    <property type="entry name" value="TPR"/>
    <property type="match status" value="5"/>
</dbReference>
<feature type="region of interest" description="Disordered" evidence="1">
    <location>
        <begin position="159"/>
        <end position="181"/>
    </location>
</feature>
<proteinExistence type="predicted"/>
<evidence type="ECO:0000313" key="2">
    <source>
        <dbReference type="EMBL" id="KAK2079930.1"/>
    </source>
</evidence>
<dbReference type="InterPro" id="IPR011990">
    <property type="entry name" value="TPR-like_helical_dom_sf"/>
</dbReference>
<dbReference type="PANTHER" id="PTHR44200">
    <property type="entry name" value="DNAJ HOMOLOG SUBFAMILY C MEMBER 7"/>
    <property type="match status" value="1"/>
</dbReference>
<dbReference type="SUPFAM" id="SSF48452">
    <property type="entry name" value="TPR-like"/>
    <property type="match status" value="2"/>
</dbReference>
<protein>
    <submittedName>
        <fullName evidence="2">Uncharacterized protein</fullName>
    </submittedName>
</protein>
<dbReference type="EMBL" id="JASFZW010000002">
    <property type="protein sequence ID" value="KAK2079930.1"/>
    <property type="molecule type" value="Genomic_DNA"/>
</dbReference>
<dbReference type="InterPro" id="IPR052758">
    <property type="entry name" value="SRC_co-chaperone"/>
</dbReference>